<accession>A0A081NA62</accession>
<name>A0A081NA62_9GAMM</name>
<organism evidence="1 2">
    <name type="scientific">Endozoicomonas montiporae</name>
    <dbReference type="NCBI Taxonomy" id="1027273"/>
    <lineage>
        <taxon>Bacteria</taxon>
        <taxon>Pseudomonadati</taxon>
        <taxon>Pseudomonadota</taxon>
        <taxon>Gammaproteobacteria</taxon>
        <taxon>Oceanospirillales</taxon>
        <taxon>Endozoicomonadaceae</taxon>
        <taxon>Endozoicomonas</taxon>
    </lineage>
</organism>
<proteinExistence type="predicted"/>
<dbReference type="EMBL" id="JOKG01000001">
    <property type="protein sequence ID" value="KEQ15335.1"/>
    <property type="molecule type" value="Genomic_DNA"/>
</dbReference>
<dbReference type="AlphaFoldDB" id="A0A081NA62"/>
<dbReference type="Proteomes" id="UP000028006">
    <property type="component" value="Unassembled WGS sequence"/>
</dbReference>
<reference evidence="1 2" key="1">
    <citation type="submission" date="2014-06" db="EMBL/GenBank/DDBJ databases">
        <title>Whole Genome Sequences of Three Symbiotic Endozoicomonas Bacteria.</title>
        <authorList>
            <person name="Neave M.J."/>
            <person name="Apprill A."/>
            <person name="Voolstra C.R."/>
        </authorList>
    </citation>
    <scope>NUCLEOTIDE SEQUENCE [LARGE SCALE GENOMIC DNA]</scope>
    <source>
        <strain evidence="1 2">LMG 24815</strain>
    </source>
</reference>
<gene>
    <name evidence="1" type="ORF">GZ77_01385</name>
</gene>
<evidence type="ECO:0000313" key="1">
    <source>
        <dbReference type="EMBL" id="KEQ15335.1"/>
    </source>
</evidence>
<protein>
    <submittedName>
        <fullName evidence="1">Uncharacterized protein</fullName>
    </submittedName>
</protein>
<sequence>MPAIPHSLRESLTNDIQEAVMLDNFNPSFFQEEFKQILHYCTQHQSGTAENWLTKLATFDAQLKSGTVDHVLKTDIIDTASQLKQQGIDLKTLLLCRSCGLNIAAIRFALPELKLERFSVEPSDSIECPTRIYKPLSDNDIETAALMMTRQLAELIPALYANLYLHNEGERISQSLFDEDNQSSLMLERFIGRLFSTVELSGNELNRQLESGKTDLHQLADFLQGKWGDDYFAALHQAATAPENNAVRLGLMKLTTQDWQRIHKADQ</sequence>
<keyword evidence="2" id="KW-1185">Reference proteome</keyword>
<evidence type="ECO:0000313" key="2">
    <source>
        <dbReference type="Proteomes" id="UP000028006"/>
    </source>
</evidence>
<comment type="caution">
    <text evidence="1">The sequence shown here is derived from an EMBL/GenBank/DDBJ whole genome shotgun (WGS) entry which is preliminary data.</text>
</comment>